<dbReference type="WBParaSite" id="PDA_v2.g12489.t1">
    <property type="protein sequence ID" value="PDA_v2.g12489.t1"/>
    <property type="gene ID" value="PDA_v2.g12489"/>
</dbReference>
<protein>
    <submittedName>
        <fullName evidence="3">Uncharacterized protein</fullName>
    </submittedName>
</protein>
<evidence type="ECO:0000313" key="3">
    <source>
        <dbReference type="WBParaSite" id="PDA_v2.g12489.t1"/>
    </source>
</evidence>
<proteinExistence type="predicted"/>
<dbReference type="AlphaFoldDB" id="A0A914PCP0"/>
<reference evidence="3" key="1">
    <citation type="submission" date="2022-11" db="UniProtKB">
        <authorList>
            <consortium name="WormBaseParasite"/>
        </authorList>
    </citation>
    <scope>IDENTIFICATION</scope>
</reference>
<name>A0A914PCP0_9BILA</name>
<accession>A0A914PCP0</accession>
<feature type="coiled-coil region" evidence="1">
    <location>
        <begin position="59"/>
        <end position="122"/>
    </location>
</feature>
<evidence type="ECO:0000313" key="2">
    <source>
        <dbReference type="Proteomes" id="UP000887578"/>
    </source>
</evidence>
<evidence type="ECO:0000256" key="1">
    <source>
        <dbReference type="SAM" id="Coils"/>
    </source>
</evidence>
<sequence>MSKENNKPVSRKRKPMEFSYKCDLRYLLGYSVDREARAHQLLDEAEERAAKVPKLEKEVDTGKELIQALLKENQKMEQEKNEKEEIYKKWVKTFADESNAKIENEKKKVEMLKNVCKGLASRIPKVKILIFV</sequence>
<keyword evidence="1" id="KW-0175">Coiled coil</keyword>
<keyword evidence="2" id="KW-1185">Reference proteome</keyword>
<organism evidence="2 3">
    <name type="scientific">Panagrolaimus davidi</name>
    <dbReference type="NCBI Taxonomy" id="227884"/>
    <lineage>
        <taxon>Eukaryota</taxon>
        <taxon>Metazoa</taxon>
        <taxon>Ecdysozoa</taxon>
        <taxon>Nematoda</taxon>
        <taxon>Chromadorea</taxon>
        <taxon>Rhabditida</taxon>
        <taxon>Tylenchina</taxon>
        <taxon>Panagrolaimomorpha</taxon>
        <taxon>Panagrolaimoidea</taxon>
        <taxon>Panagrolaimidae</taxon>
        <taxon>Panagrolaimus</taxon>
    </lineage>
</organism>
<dbReference type="Proteomes" id="UP000887578">
    <property type="component" value="Unplaced"/>
</dbReference>